<feature type="signal peptide" evidence="1">
    <location>
        <begin position="1"/>
        <end position="23"/>
    </location>
</feature>
<accession>A0ABN8SIH0</accession>
<sequence>MSKSLQAYFSFLITIALASGITAIQLPYEVFDSIIELSDIDDYRNLNQVNVSDDLGPTRPIYRLDLNPDYVAYYEIDIGSDYVVFSSGRETGDFREVESGPDPRPTNLLIQQAQENGQQCEKFYRLSPLGLTICKNDNGTVVAASYNWTADVAEVGLSHYKTVIFLDSYSNKQGLPLAEVWAHDFD</sequence>
<feature type="chain" id="PRO_5046650862" evidence="1">
    <location>
        <begin position="24"/>
        <end position="186"/>
    </location>
</feature>
<name>A0ABN8SIH0_9CNID</name>
<proteinExistence type="predicted"/>
<dbReference type="Proteomes" id="UP001159427">
    <property type="component" value="Unassembled WGS sequence"/>
</dbReference>
<evidence type="ECO:0000313" key="3">
    <source>
        <dbReference type="Proteomes" id="UP001159427"/>
    </source>
</evidence>
<keyword evidence="3" id="KW-1185">Reference proteome</keyword>
<evidence type="ECO:0000313" key="2">
    <source>
        <dbReference type="EMBL" id="CAH3191048.1"/>
    </source>
</evidence>
<gene>
    <name evidence="2" type="ORF">PEVE_00021236</name>
</gene>
<protein>
    <submittedName>
        <fullName evidence="2">Uncharacterized protein</fullName>
    </submittedName>
</protein>
<comment type="caution">
    <text evidence="2">The sequence shown here is derived from an EMBL/GenBank/DDBJ whole genome shotgun (WGS) entry which is preliminary data.</text>
</comment>
<evidence type="ECO:0000256" key="1">
    <source>
        <dbReference type="SAM" id="SignalP"/>
    </source>
</evidence>
<dbReference type="EMBL" id="CALNXI010002841">
    <property type="protein sequence ID" value="CAH3191048.1"/>
    <property type="molecule type" value="Genomic_DNA"/>
</dbReference>
<reference evidence="2 3" key="1">
    <citation type="submission" date="2022-05" db="EMBL/GenBank/DDBJ databases">
        <authorList>
            <consortium name="Genoscope - CEA"/>
            <person name="William W."/>
        </authorList>
    </citation>
    <scope>NUCLEOTIDE SEQUENCE [LARGE SCALE GENOMIC DNA]</scope>
</reference>
<keyword evidence="1" id="KW-0732">Signal</keyword>
<organism evidence="2 3">
    <name type="scientific">Porites evermanni</name>
    <dbReference type="NCBI Taxonomy" id="104178"/>
    <lineage>
        <taxon>Eukaryota</taxon>
        <taxon>Metazoa</taxon>
        <taxon>Cnidaria</taxon>
        <taxon>Anthozoa</taxon>
        <taxon>Hexacorallia</taxon>
        <taxon>Scleractinia</taxon>
        <taxon>Fungiina</taxon>
        <taxon>Poritidae</taxon>
        <taxon>Porites</taxon>
    </lineage>
</organism>